<proteinExistence type="predicted"/>
<feature type="region of interest" description="Disordered" evidence="1">
    <location>
        <begin position="93"/>
        <end position="122"/>
    </location>
</feature>
<dbReference type="AlphaFoldDB" id="A0A644Y6I7"/>
<gene>
    <name evidence="2" type="ORF">SDC9_70541</name>
</gene>
<accession>A0A644Y6I7</accession>
<reference evidence="2" key="1">
    <citation type="submission" date="2019-08" db="EMBL/GenBank/DDBJ databases">
        <authorList>
            <person name="Kucharzyk K."/>
            <person name="Murdoch R.W."/>
            <person name="Higgins S."/>
            <person name="Loffler F."/>
        </authorList>
    </citation>
    <scope>NUCLEOTIDE SEQUENCE</scope>
</reference>
<sequence>MEEGVEDDREPRQVAEVLKEAENGVKGEDIGQNHDHGDVQSRGEHAETLLEVNVSVHQPADDDVVKDAPSAENTGEVLYHGKPVSFEERIKKAVDESFTGVPDGGEARGDDRDADDESPEGVHGGILELVQEGVMAVAHFLDLFRNRPDGRPSFLFRRRNLPSRRGFVQAVEKAADPFSGDGYGGDHRNPQKILQQEGVDVNPLVPGFVHHVEGDDHGKPALHDLEGEEEVPFQGRGIQNHHHGIALFGHHPFGHLFSLVGGGEGVGSGDVDDSPCFSSPAEPSFQEAHRGSRVVRGNGMNTGDPGEEGTFPHVGVAHEKQFFSGRFTHGARQLRRKEGGERQARRKKSSTRWRSACRQAGGSQDRERAFRTLSPPPCRPGGPGLQDVRRSRPLPASPLCGRRRRWEDPSGPLRDLPDDGEGSIRRFPPSKLAAGRIDIRSLFPADLVFDPEPGENCGEGLDPFGG</sequence>
<organism evidence="2">
    <name type="scientific">bioreactor metagenome</name>
    <dbReference type="NCBI Taxonomy" id="1076179"/>
    <lineage>
        <taxon>unclassified sequences</taxon>
        <taxon>metagenomes</taxon>
        <taxon>ecological metagenomes</taxon>
    </lineage>
</organism>
<evidence type="ECO:0000313" key="2">
    <source>
        <dbReference type="EMBL" id="MPM24060.1"/>
    </source>
</evidence>
<evidence type="ECO:0000256" key="1">
    <source>
        <dbReference type="SAM" id="MobiDB-lite"/>
    </source>
</evidence>
<dbReference type="EMBL" id="VSSQ01004177">
    <property type="protein sequence ID" value="MPM24060.1"/>
    <property type="molecule type" value="Genomic_DNA"/>
</dbReference>
<comment type="caution">
    <text evidence="2">The sequence shown here is derived from an EMBL/GenBank/DDBJ whole genome shotgun (WGS) entry which is preliminary data.</text>
</comment>
<feature type="region of interest" description="Disordered" evidence="1">
    <location>
        <begin position="270"/>
        <end position="305"/>
    </location>
</feature>
<feature type="region of interest" description="Disordered" evidence="1">
    <location>
        <begin position="325"/>
        <end position="428"/>
    </location>
</feature>
<name>A0A644Y6I7_9ZZZZ</name>
<protein>
    <submittedName>
        <fullName evidence="2">Uncharacterized protein</fullName>
    </submittedName>
</protein>
<feature type="region of interest" description="Disordered" evidence="1">
    <location>
        <begin position="1"/>
        <end position="75"/>
    </location>
</feature>
<feature type="compositionally biased region" description="Basic and acidic residues" evidence="1">
    <location>
        <begin position="9"/>
        <end position="48"/>
    </location>
</feature>